<comment type="caution">
    <text evidence="1">The sequence shown here is derived from an EMBL/GenBank/DDBJ whole genome shotgun (WGS) entry which is preliminary data.</text>
</comment>
<dbReference type="EMBL" id="JAAVTX010000004">
    <property type="protein sequence ID" value="NKE45692.1"/>
    <property type="molecule type" value="Genomic_DNA"/>
</dbReference>
<evidence type="ECO:0000313" key="2">
    <source>
        <dbReference type="Proteomes" id="UP000765160"/>
    </source>
</evidence>
<dbReference type="InterPro" id="IPR013078">
    <property type="entry name" value="His_Pase_superF_clade-1"/>
</dbReference>
<sequence>MAQVHFLTHPEVAIDPAVPVPDWPLSPRGLERSRAMLAQPWVPQVRAVFSSTERKARDMAEILAGHLGLGVTQVAALGENDRSATGYLPPAEFEATADEFFAAPERSVRGWERAVDAQARIVAAVRGVLAQAPAGDVAIVAHGGVGALLLCHIKGVAISRAEDQPGGGGGNGFRFARIGWGLLEGWRRVEG</sequence>
<dbReference type="Gene3D" id="3.40.50.1240">
    <property type="entry name" value="Phosphoglycerate mutase-like"/>
    <property type="match status" value="1"/>
</dbReference>
<evidence type="ECO:0000313" key="1">
    <source>
        <dbReference type="EMBL" id="NKE45692.1"/>
    </source>
</evidence>
<dbReference type="RefSeq" id="WP_168050226.1">
    <property type="nucleotide sequence ID" value="NZ_JAATJR010000004.1"/>
</dbReference>
<gene>
    <name evidence="1" type="ORF">HB662_12955</name>
</gene>
<dbReference type="Pfam" id="PF00300">
    <property type="entry name" value="His_Phos_1"/>
    <property type="match status" value="1"/>
</dbReference>
<reference evidence="1 2" key="1">
    <citation type="submission" date="2020-03" db="EMBL/GenBank/DDBJ databases">
        <title>Roseomonas selenitidurans sp. nov. isolated from soil.</title>
        <authorList>
            <person name="Liu H."/>
        </authorList>
    </citation>
    <scope>NUCLEOTIDE SEQUENCE [LARGE SCALE GENOMIC DNA]</scope>
    <source>
        <strain evidence="1 2">JCM 15073</strain>
    </source>
</reference>
<accession>A0ABX1F024</accession>
<dbReference type="SUPFAM" id="SSF53254">
    <property type="entry name" value="Phosphoglycerate mutase-like"/>
    <property type="match status" value="1"/>
</dbReference>
<dbReference type="InterPro" id="IPR029033">
    <property type="entry name" value="His_PPase_superfam"/>
</dbReference>
<protein>
    <submittedName>
        <fullName evidence="1">Histidine phosphatase family protein</fullName>
    </submittedName>
</protein>
<name>A0ABX1F024_9PROT</name>
<organism evidence="1 2">
    <name type="scientific">Falsiroseomonas frigidaquae</name>
    <dbReference type="NCBI Taxonomy" id="487318"/>
    <lineage>
        <taxon>Bacteria</taxon>
        <taxon>Pseudomonadati</taxon>
        <taxon>Pseudomonadota</taxon>
        <taxon>Alphaproteobacteria</taxon>
        <taxon>Acetobacterales</taxon>
        <taxon>Roseomonadaceae</taxon>
        <taxon>Falsiroseomonas</taxon>
    </lineage>
</organism>
<dbReference type="CDD" id="cd07067">
    <property type="entry name" value="HP_PGM_like"/>
    <property type="match status" value="1"/>
</dbReference>
<keyword evidence="2" id="KW-1185">Reference proteome</keyword>
<dbReference type="Proteomes" id="UP000765160">
    <property type="component" value="Unassembled WGS sequence"/>
</dbReference>
<proteinExistence type="predicted"/>